<dbReference type="Gene3D" id="3.40.50.1820">
    <property type="entry name" value="alpha/beta hydrolase"/>
    <property type="match status" value="1"/>
</dbReference>
<evidence type="ECO:0000256" key="4">
    <source>
        <dbReference type="ARBA" id="ARBA00022801"/>
    </source>
</evidence>
<dbReference type="InterPro" id="IPR018202">
    <property type="entry name" value="Ser_caboxypep_ser_AS"/>
</dbReference>
<keyword evidence="4 6" id="KW-0378">Hydrolase</keyword>
<dbReference type="GO" id="GO:0006508">
    <property type="term" value="P:proteolysis"/>
    <property type="evidence" value="ECO:0007669"/>
    <property type="project" value="UniProtKB-KW"/>
</dbReference>
<dbReference type="PANTHER" id="PTHR11802:SF404">
    <property type="entry name" value="CARBOXYPEPTIDASE"/>
    <property type="match status" value="1"/>
</dbReference>
<dbReference type="Pfam" id="PF00450">
    <property type="entry name" value="Peptidase_S10"/>
    <property type="match status" value="1"/>
</dbReference>
<comment type="similarity">
    <text evidence="1 6">Belongs to the peptidase S10 family.</text>
</comment>
<dbReference type="Proteomes" id="UP000800096">
    <property type="component" value="Unassembled WGS sequence"/>
</dbReference>
<dbReference type="AlphaFoldDB" id="A0A6A5QA65"/>
<evidence type="ECO:0000256" key="6">
    <source>
        <dbReference type="RuleBase" id="RU361156"/>
    </source>
</evidence>
<sequence>MVSPIAFASALLAGSTSIQQFPPLSTYSTILRSPINPNITISYKTPRNGTCATAFGNQKQYSGYVNLPPYTLAHQNYSINTFFWFFESRTNPETAPLTIWLSGGPGSSSMVGLFEEVGPCEIVQLPNGSYSTQPRLWGWDRSSNLLFIDQPTQTGFSYDERIDAAVDFSKDFPFMLESRLDPKHLAPGTPSWRVVNGTFASGREVNTQDSTALAARSCWHFLQGFLSAFPQYNPGTRPNRTTVEPAGVNLFAESYGGLYAPTFADFFQDQNDHRSSGFLPNSTLEIRLDSVGIINGAIELVAQTISIANFTRNNTYGISAIDLLTYQNALTAINSKDGCRGLVKQCRNKASIFDPEGSGIDDETNDLCALALNACVKVANGIYLQAHKSPYDIRLRPEISISAAYQEYLNTAEVMQSIGAEVNYTQSSVAVLQAFSETGDSVRGLQVKSLAELLTRGIRVAFIYGDADVICNWYSGQNASLELADRVPGYKDMFPSAGYAGIVVNDSYIGGHVRQYGNLSFSRIFDAGHLVPFYQPETAFTVFSRIIQGDDISLGRNVDLSTFQSNGIRDSSIRRNEIPPEPASICWIRDVTSTCTDEQRKAIDRGEGIVNNGIWSPKPVAVPEAQHETSSQSKVQMPRTTTTVPLTGVFTATAQPTMTQEAIATTKSRSGASRRRLF</sequence>
<evidence type="ECO:0000313" key="7">
    <source>
        <dbReference type="EMBL" id="KAF1911197.1"/>
    </source>
</evidence>
<keyword evidence="3 6" id="KW-0645">Protease</keyword>
<gene>
    <name evidence="7" type="ORF">BDU57DRAFT_112657</name>
</gene>
<dbReference type="PROSITE" id="PS00560">
    <property type="entry name" value="CARBOXYPEPT_SER_HIS"/>
    <property type="match status" value="1"/>
</dbReference>
<dbReference type="PANTHER" id="PTHR11802">
    <property type="entry name" value="SERINE PROTEASE FAMILY S10 SERINE CARBOXYPEPTIDASE"/>
    <property type="match status" value="1"/>
</dbReference>
<dbReference type="PRINTS" id="PR00724">
    <property type="entry name" value="CRBOXYPTASEC"/>
</dbReference>
<dbReference type="SUPFAM" id="SSF53474">
    <property type="entry name" value="alpha/beta-Hydrolases"/>
    <property type="match status" value="1"/>
</dbReference>
<name>A0A6A5QA65_AMPQU</name>
<organism evidence="7 8">
    <name type="scientific">Ampelomyces quisqualis</name>
    <name type="common">Powdery mildew agent</name>
    <dbReference type="NCBI Taxonomy" id="50730"/>
    <lineage>
        <taxon>Eukaryota</taxon>
        <taxon>Fungi</taxon>
        <taxon>Dikarya</taxon>
        <taxon>Ascomycota</taxon>
        <taxon>Pezizomycotina</taxon>
        <taxon>Dothideomycetes</taxon>
        <taxon>Pleosporomycetidae</taxon>
        <taxon>Pleosporales</taxon>
        <taxon>Pleosporineae</taxon>
        <taxon>Phaeosphaeriaceae</taxon>
        <taxon>Ampelomyces</taxon>
    </lineage>
</organism>
<evidence type="ECO:0000256" key="3">
    <source>
        <dbReference type="ARBA" id="ARBA00022670"/>
    </source>
</evidence>
<evidence type="ECO:0000256" key="2">
    <source>
        <dbReference type="ARBA" id="ARBA00022645"/>
    </source>
</evidence>
<reference evidence="7" key="1">
    <citation type="journal article" date="2020" name="Stud. Mycol.">
        <title>101 Dothideomycetes genomes: a test case for predicting lifestyles and emergence of pathogens.</title>
        <authorList>
            <person name="Haridas S."/>
            <person name="Albert R."/>
            <person name="Binder M."/>
            <person name="Bloem J."/>
            <person name="Labutti K."/>
            <person name="Salamov A."/>
            <person name="Andreopoulos B."/>
            <person name="Baker S."/>
            <person name="Barry K."/>
            <person name="Bills G."/>
            <person name="Bluhm B."/>
            <person name="Cannon C."/>
            <person name="Castanera R."/>
            <person name="Culley D."/>
            <person name="Daum C."/>
            <person name="Ezra D."/>
            <person name="Gonzalez J."/>
            <person name="Henrissat B."/>
            <person name="Kuo A."/>
            <person name="Liang C."/>
            <person name="Lipzen A."/>
            <person name="Lutzoni F."/>
            <person name="Magnuson J."/>
            <person name="Mondo S."/>
            <person name="Nolan M."/>
            <person name="Ohm R."/>
            <person name="Pangilinan J."/>
            <person name="Park H.-J."/>
            <person name="Ramirez L."/>
            <person name="Alfaro M."/>
            <person name="Sun H."/>
            <person name="Tritt A."/>
            <person name="Yoshinaga Y."/>
            <person name="Zwiers L.-H."/>
            <person name="Turgeon B."/>
            <person name="Goodwin S."/>
            <person name="Spatafora J."/>
            <person name="Crous P."/>
            <person name="Grigoriev I."/>
        </authorList>
    </citation>
    <scope>NUCLEOTIDE SEQUENCE</scope>
    <source>
        <strain evidence="7">HMLAC05119</strain>
    </source>
</reference>
<evidence type="ECO:0000313" key="8">
    <source>
        <dbReference type="Proteomes" id="UP000800096"/>
    </source>
</evidence>
<accession>A0A6A5QA65</accession>
<dbReference type="GO" id="GO:0000324">
    <property type="term" value="C:fungal-type vacuole"/>
    <property type="evidence" value="ECO:0007669"/>
    <property type="project" value="TreeGrafter"/>
</dbReference>
<dbReference type="GO" id="GO:0004185">
    <property type="term" value="F:serine-type carboxypeptidase activity"/>
    <property type="evidence" value="ECO:0007669"/>
    <property type="project" value="UniProtKB-UniRule"/>
</dbReference>
<dbReference type="OrthoDB" id="443318at2759"/>
<dbReference type="EC" id="3.4.16.-" evidence="6"/>
<dbReference type="InterPro" id="IPR001563">
    <property type="entry name" value="Peptidase_S10"/>
</dbReference>
<keyword evidence="8" id="KW-1185">Reference proteome</keyword>
<evidence type="ECO:0000256" key="1">
    <source>
        <dbReference type="ARBA" id="ARBA00009431"/>
    </source>
</evidence>
<keyword evidence="5" id="KW-0325">Glycoprotein</keyword>
<keyword evidence="2 6" id="KW-0121">Carboxypeptidase</keyword>
<dbReference type="InterPro" id="IPR033124">
    <property type="entry name" value="Ser_caboxypep_his_AS"/>
</dbReference>
<dbReference type="PROSITE" id="PS00131">
    <property type="entry name" value="CARBOXYPEPT_SER_SER"/>
    <property type="match status" value="1"/>
</dbReference>
<proteinExistence type="inferred from homology"/>
<dbReference type="InterPro" id="IPR029058">
    <property type="entry name" value="AB_hydrolase_fold"/>
</dbReference>
<dbReference type="EMBL" id="ML979146">
    <property type="protein sequence ID" value="KAF1911197.1"/>
    <property type="molecule type" value="Genomic_DNA"/>
</dbReference>
<protein>
    <recommendedName>
        <fullName evidence="6">Carboxypeptidase</fullName>
        <ecNumber evidence="6">3.4.16.-</ecNumber>
    </recommendedName>
</protein>
<evidence type="ECO:0000256" key="5">
    <source>
        <dbReference type="ARBA" id="ARBA00023180"/>
    </source>
</evidence>